<feature type="transmembrane region" description="Helical" evidence="8">
    <location>
        <begin position="6"/>
        <end position="24"/>
    </location>
</feature>
<comment type="function">
    <text evidence="8">Probably functions as a manganese efflux pump.</text>
</comment>
<comment type="similarity">
    <text evidence="8">Belongs to the MntP (TC 9.B.29) family.</text>
</comment>
<keyword evidence="5 8" id="KW-0406">Ion transport</keyword>
<evidence type="ECO:0000256" key="7">
    <source>
        <dbReference type="ARBA" id="ARBA00023211"/>
    </source>
</evidence>
<evidence type="ECO:0000313" key="10">
    <source>
        <dbReference type="Proteomes" id="UP001139354"/>
    </source>
</evidence>
<evidence type="ECO:0000313" key="9">
    <source>
        <dbReference type="EMBL" id="MCC2030911.1"/>
    </source>
</evidence>
<keyword evidence="2 8" id="KW-1003">Cell membrane</keyword>
<feature type="transmembrane region" description="Helical" evidence="8">
    <location>
        <begin position="64"/>
        <end position="86"/>
    </location>
</feature>
<dbReference type="GO" id="GO:0005886">
    <property type="term" value="C:plasma membrane"/>
    <property type="evidence" value="ECO:0007669"/>
    <property type="project" value="UniProtKB-SubCell"/>
</dbReference>
<evidence type="ECO:0000256" key="3">
    <source>
        <dbReference type="ARBA" id="ARBA00022692"/>
    </source>
</evidence>
<reference evidence="9" key="1">
    <citation type="submission" date="2021-04" db="EMBL/GenBank/DDBJ databases">
        <title>Microbacterium tenobrionis sp. nov. and Microbacterium allomyrinae sp. nov., isolated from larvae of Tenobrio molitor and Allomyrina dichotoma, respectively.</title>
        <authorList>
            <person name="Lee S.D."/>
        </authorList>
    </citation>
    <scope>NUCLEOTIDE SEQUENCE</scope>
    <source>
        <strain evidence="9">BWT-G7</strain>
    </source>
</reference>
<evidence type="ECO:0000256" key="8">
    <source>
        <dbReference type="HAMAP-Rule" id="MF_01521"/>
    </source>
</evidence>
<feature type="transmembrane region" description="Helical" evidence="8">
    <location>
        <begin position="164"/>
        <end position="181"/>
    </location>
</feature>
<keyword evidence="3 8" id="KW-0812">Transmembrane</keyword>
<evidence type="ECO:0000256" key="4">
    <source>
        <dbReference type="ARBA" id="ARBA00022989"/>
    </source>
</evidence>
<dbReference type="GO" id="GO:0005384">
    <property type="term" value="F:manganese ion transmembrane transporter activity"/>
    <property type="evidence" value="ECO:0007669"/>
    <property type="project" value="UniProtKB-UniRule"/>
</dbReference>
<evidence type="ECO:0000256" key="6">
    <source>
        <dbReference type="ARBA" id="ARBA00023136"/>
    </source>
</evidence>
<dbReference type="PANTHER" id="PTHR35529:SF1">
    <property type="entry name" value="MANGANESE EFFLUX PUMP MNTP-RELATED"/>
    <property type="match status" value="1"/>
</dbReference>
<proteinExistence type="inferred from homology"/>
<organism evidence="9 10">
    <name type="scientific">Microbacterium allomyrinae</name>
    <dbReference type="NCBI Taxonomy" id="2830666"/>
    <lineage>
        <taxon>Bacteria</taxon>
        <taxon>Bacillati</taxon>
        <taxon>Actinomycetota</taxon>
        <taxon>Actinomycetes</taxon>
        <taxon>Micrococcales</taxon>
        <taxon>Microbacteriaceae</taxon>
        <taxon>Microbacterium</taxon>
    </lineage>
</organism>
<dbReference type="InterPro" id="IPR022929">
    <property type="entry name" value="Put_MntP"/>
</dbReference>
<gene>
    <name evidence="8" type="primary">mntP</name>
    <name evidence="9" type="ORF">KEC57_01800</name>
</gene>
<feature type="transmembrane region" description="Helical" evidence="8">
    <location>
        <begin position="131"/>
        <end position="152"/>
    </location>
</feature>
<protein>
    <recommendedName>
        <fullName evidence="8">Putative manganese efflux pump MntP</fullName>
    </recommendedName>
</protein>
<dbReference type="EMBL" id="JAGTTN010000001">
    <property type="protein sequence ID" value="MCC2030911.1"/>
    <property type="molecule type" value="Genomic_DNA"/>
</dbReference>
<evidence type="ECO:0000256" key="2">
    <source>
        <dbReference type="ARBA" id="ARBA00022475"/>
    </source>
</evidence>
<name>A0A9X1S0T3_9MICO</name>
<comment type="caution">
    <text evidence="9">The sequence shown here is derived from an EMBL/GenBank/DDBJ whole genome shotgun (WGS) entry which is preliminary data.</text>
</comment>
<dbReference type="InterPro" id="IPR003810">
    <property type="entry name" value="Mntp/YtaF"/>
</dbReference>
<feature type="transmembrane region" description="Helical" evidence="8">
    <location>
        <begin position="106"/>
        <end position="125"/>
    </location>
</feature>
<evidence type="ECO:0000256" key="1">
    <source>
        <dbReference type="ARBA" id="ARBA00022448"/>
    </source>
</evidence>
<dbReference type="Pfam" id="PF02659">
    <property type="entry name" value="Mntp"/>
    <property type="match status" value="1"/>
</dbReference>
<dbReference type="AlphaFoldDB" id="A0A9X1S0T3"/>
<accession>A0A9X1S0T3</accession>
<evidence type="ECO:0000256" key="5">
    <source>
        <dbReference type="ARBA" id="ARBA00023065"/>
    </source>
</evidence>
<dbReference type="Proteomes" id="UP001139354">
    <property type="component" value="Unassembled WGS sequence"/>
</dbReference>
<sequence length="186" mass="19874">MSIFNLLVVAVGVSADAFAVSLAQGVRIRRHLHRDALLVALTFGLFQALMPLLGWLLGAQFSSFIAPIDHWVAFTLLLLIGGKMLWEAFRADHSEQTNGRVRPRELLLLAVATSIDALAVGLSFAFLHVDIVPAVIVIGVITAALTYLGVVLGHRVGTRFQAPAEVVGGLVLIGIGVKILVEHLTA</sequence>
<comment type="subcellular location">
    <subcellularLocation>
        <location evidence="8">Cell membrane</location>
        <topology evidence="8">Multi-pass membrane protein</topology>
    </subcellularLocation>
</comment>
<keyword evidence="4 8" id="KW-1133">Transmembrane helix</keyword>
<keyword evidence="6 8" id="KW-0472">Membrane</keyword>
<keyword evidence="10" id="KW-1185">Reference proteome</keyword>
<dbReference type="HAMAP" id="MF_01521">
    <property type="entry name" value="MntP_pump"/>
    <property type="match status" value="1"/>
</dbReference>
<dbReference type="PANTHER" id="PTHR35529">
    <property type="entry name" value="MANGANESE EFFLUX PUMP MNTP-RELATED"/>
    <property type="match status" value="1"/>
</dbReference>
<keyword evidence="1 8" id="KW-0813">Transport</keyword>
<keyword evidence="7 8" id="KW-0464">Manganese</keyword>
<feature type="transmembrane region" description="Helical" evidence="8">
    <location>
        <begin position="36"/>
        <end position="58"/>
    </location>
</feature>